<protein>
    <recommendedName>
        <fullName evidence="4">DUF7728 domain-containing protein</fullName>
    </recommendedName>
</protein>
<feature type="signal peptide" evidence="3">
    <location>
        <begin position="1"/>
        <end position="19"/>
    </location>
</feature>
<evidence type="ECO:0000313" key="6">
    <source>
        <dbReference type="Proteomes" id="UP001174694"/>
    </source>
</evidence>
<proteinExistence type="predicted"/>
<dbReference type="PANTHER" id="PTHR40622">
    <property type="match status" value="1"/>
</dbReference>
<organism evidence="5 6">
    <name type="scientific">Pleurostoma richardsiae</name>
    <dbReference type="NCBI Taxonomy" id="41990"/>
    <lineage>
        <taxon>Eukaryota</taxon>
        <taxon>Fungi</taxon>
        <taxon>Dikarya</taxon>
        <taxon>Ascomycota</taxon>
        <taxon>Pezizomycotina</taxon>
        <taxon>Sordariomycetes</taxon>
        <taxon>Sordariomycetidae</taxon>
        <taxon>Calosphaeriales</taxon>
        <taxon>Pleurostomataceae</taxon>
        <taxon>Pleurostoma</taxon>
    </lineage>
</organism>
<keyword evidence="2" id="KW-0472">Membrane</keyword>
<dbReference type="Proteomes" id="UP001174694">
    <property type="component" value="Unassembled WGS sequence"/>
</dbReference>
<keyword evidence="3" id="KW-0732">Signal</keyword>
<evidence type="ECO:0000259" key="4">
    <source>
        <dbReference type="Pfam" id="PF24854"/>
    </source>
</evidence>
<feature type="region of interest" description="Disordered" evidence="1">
    <location>
        <begin position="355"/>
        <end position="382"/>
    </location>
</feature>
<sequence>MLLKPLTLAAAGLAAVTEAFLIPPEITEADKQAIEPLTVETFNIAESHVVNVDCPGCFPSLAFAHHDKMKEHKEHKHHPSHLELNFFIDQKAEGDRLLLNGFELYPTSDPFSQILTAPVVPDKPKHKMKHKKLESHHKKRPHNRPMPISQELGFGLQVSPVARGEDDMMELISIDFQIVEVGSTFVDGIPNVHINLIKTPDAKLMVQSIETTESQSPGNPMDKQEECTTMLCRWRAIISDHVNGMRPHQHCGGKMGAKGGQRPHHHGVGPHREGGDARYRSWGHLFAKFYYHILAPVLVGVFAGIGVSLMFMGIWALSVGLYRKVVRGQSFFPERRHFHCRRHLRRKAAAKEAAVDEEKSGLMEHHDLPPSYDEEAAPKAEL</sequence>
<dbReference type="AlphaFoldDB" id="A0AA38S9R3"/>
<evidence type="ECO:0000256" key="2">
    <source>
        <dbReference type="SAM" id="Phobius"/>
    </source>
</evidence>
<keyword evidence="2" id="KW-1133">Transmembrane helix</keyword>
<evidence type="ECO:0000256" key="3">
    <source>
        <dbReference type="SAM" id="SignalP"/>
    </source>
</evidence>
<feature type="compositionally biased region" description="Basic and acidic residues" evidence="1">
    <location>
        <begin position="355"/>
        <end position="368"/>
    </location>
</feature>
<keyword evidence="6" id="KW-1185">Reference proteome</keyword>
<dbReference type="InterPro" id="IPR056145">
    <property type="entry name" value="DUF7728"/>
</dbReference>
<feature type="domain" description="DUF7728" evidence="4">
    <location>
        <begin position="46"/>
        <end position="215"/>
    </location>
</feature>
<keyword evidence="2" id="KW-0812">Transmembrane</keyword>
<comment type="caution">
    <text evidence="5">The sequence shown here is derived from an EMBL/GenBank/DDBJ whole genome shotgun (WGS) entry which is preliminary data.</text>
</comment>
<accession>A0AA38S9R3</accession>
<name>A0AA38S9R3_9PEZI</name>
<feature type="region of interest" description="Disordered" evidence="1">
    <location>
        <begin position="248"/>
        <end position="273"/>
    </location>
</feature>
<feature type="transmembrane region" description="Helical" evidence="2">
    <location>
        <begin position="289"/>
        <end position="317"/>
    </location>
</feature>
<feature type="chain" id="PRO_5041227224" description="DUF7728 domain-containing protein" evidence="3">
    <location>
        <begin position="20"/>
        <end position="382"/>
    </location>
</feature>
<dbReference type="PANTHER" id="PTHR40622:SF1">
    <property type="match status" value="1"/>
</dbReference>
<evidence type="ECO:0000256" key="1">
    <source>
        <dbReference type="SAM" id="MobiDB-lite"/>
    </source>
</evidence>
<gene>
    <name evidence="5" type="ORF">NKR23_g1850</name>
</gene>
<evidence type="ECO:0000313" key="5">
    <source>
        <dbReference type="EMBL" id="KAJ9155626.1"/>
    </source>
</evidence>
<dbReference type="EMBL" id="JANBVO010000003">
    <property type="protein sequence ID" value="KAJ9155626.1"/>
    <property type="molecule type" value="Genomic_DNA"/>
</dbReference>
<dbReference type="Pfam" id="PF24854">
    <property type="entry name" value="DUF7728"/>
    <property type="match status" value="1"/>
</dbReference>
<reference evidence="5" key="1">
    <citation type="submission" date="2022-07" db="EMBL/GenBank/DDBJ databases">
        <title>Fungi with potential for degradation of polypropylene.</title>
        <authorList>
            <person name="Gostincar C."/>
        </authorList>
    </citation>
    <scope>NUCLEOTIDE SEQUENCE</scope>
    <source>
        <strain evidence="5">EXF-13308</strain>
    </source>
</reference>